<feature type="chain" id="PRO_5030992810" evidence="2">
    <location>
        <begin position="22"/>
        <end position="73"/>
    </location>
</feature>
<protein>
    <submittedName>
        <fullName evidence="3">YD repeat-containing protein</fullName>
    </submittedName>
</protein>
<name>A0A7W6JWZ3_9SPHN</name>
<feature type="region of interest" description="Disordered" evidence="1">
    <location>
        <begin position="51"/>
        <end position="73"/>
    </location>
</feature>
<dbReference type="Proteomes" id="UP000557392">
    <property type="component" value="Unassembled WGS sequence"/>
</dbReference>
<feature type="compositionally biased region" description="Basic and acidic residues" evidence="1">
    <location>
        <begin position="52"/>
        <end position="61"/>
    </location>
</feature>
<sequence length="73" mass="7764">MRSILTSGLVLSAVLASHASANETVTYTYDAKGRLVKVERSGTVNNGVKTEYTLDKADNRKNVKVTGSPNPAP</sequence>
<reference evidence="3 4" key="1">
    <citation type="submission" date="2020-08" db="EMBL/GenBank/DDBJ databases">
        <title>Genomic Encyclopedia of Type Strains, Phase IV (KMG-IV): sequencing the most valuable type-strain genomes for metagenomic binning, comparative biology and taxonomic classification.</title>
        <authorList>
            <person name="Goeker M."/>
        </authorList>
    </citation>
    <scope>NUCLEOTIDE SEQUENCE [LARGE SCALE GENOMIC DNA]</scope>
    <source>
        <strain evidence="3 4">DSM 101806</strain>
    </source>
</reference>
<dbReference type="NCBIfam" id="TIGR01643">
    <property type="entry name" value="YD_repeat_2x"/>
    <property type="match status" value="1"/>
</dbReference>
<evidence type="ECO:0000313" key="4">
    <source>
        <dbReference type="Proteomes" id="UP000557392"/>
    </source>
</evidence>
<dbReference type="RefSeq" id="WP_183999310.1">
    <property type="nucleotide sequence ID" value="NZ_JACIEH010000003.1"/>
</dbReference>
<accession>A0A7W6JWZ3</accession>
<gene>
    <name evidence="3" type="ORF">GGR46_003537</name>
</gene>
<dbReference type="Gene3D" id="2.180.10.10">
    <property type="entry name" value="RHS repeat-associated core"/>
    <property type="match status" value="1"/>
</dbReference>
<dbReference type="AlphaFoldDB" id="A0A7W6JWZ3"/>
<evidence type="ECO:0000256" key="2">
    <source>
        <dbReference type="SAM" id="SignalP"/>
    </source>
</evidence>
<feature type="signal peptide" evidence="2">
    <location>
        <begin position="1"/>
        <end position="21"/>
    </location>
</feature>
<keyword evidence="2" id="KW-0732">Signal</keyword>
<dbReference type="EMBL" id="JACIEH010000003">
    <property type="protein sequence ID" value="MBB4099965.1"/>
    <property type="molecule type" value="Genomic_DNA"/>
</dbReference>
<keyword evidence="4" id="KW-1185">Reference proteome</keyword>
<organism evidence="3 4">
    <name type="scientific">Sphingomonas kyeonggiensis</name>
    <dbReference type="NCBI Taxonomy" id="1268553"/>
    <lineage>
        <taxon>Bacteria</taxon>
        <taxon>Pseudomonadati</taxon>
        <taxon>Pseudomonadota</taxon>
        <taxon>Alphaproteobacteria</taxon>
        <taxon>Sphingomonadales</taxon>
        <taxon>Sphingomonadaceae</taxon>
        <taxon>Sphingomonas</taxon>
    </lineage>
</organism>
<dbReference type="InterPro" id="IPR006530">
    <property type="entry name" value="YD"/>
</dbReference>
<comment type="caution">
    <text evidence="3">The sequence shown here is derived from an EMBL/GenBank/DDBJ whole genome shotgun (WGS) entry which is preliminary data.</text>
</comment>
<proteinExistence type="predicted"/>
<evidence type="ECO:0000256" key="1">
    <source>
        <dbReference type="SAM" id="MobiDB-lite"/>
    </source>
</evidence>
<evidence type="ECO:0000313" key="3">
    <source>
        <dbReference type="EMBL" id="MBB4099965.1"/>
    </source>
</evidence>